<dbReference type="GO" id="GO:0005096">
    <property type="term" value="F:GTPase activator activity"/>
    <property type="evidence" value="ECO:0007669"/>
    <property type="project" value="UniProtKB-KW"/>
</dbReference>
<keyword evidence="4" id="KW-0862">Zinc</keyword>
<name>A0A090MYE3_STRRB</name>
<dbReference type="WBParaSite" id="SRAE_2000169900.1">
    <property type="protein sequence ID" value="SRAE_2000169900.1"/>
    <property type="gene ID" value="WBGene00261905"/>
</dbReference>
<keyword evidence="8" id="KW-1185">Reference proteome</keyword>
<dbReference type="SUPFAM" id="SSF57863">
    <property type="entry name" value="ArfGap/RecO-like zinc finger"/>
    <property type="match status" value="1"/>
</dbReference>
<evidence type="ECO:0000313" key="9">
    <source>
        <dbReference type="WBParaSite" id="SRAE_2000169900.1"/>
    </source>
</evidence>
<evidence type="ECO:0000313" key="7">
    <source>
        <dbReference type="EMBL" id="CEF67034.1"/>
    </source>
</evidence>
<dbReference type="STRING" id="34506.A0A090MYE3"/>
<gene>
    <name evidence="7 9 10" type="ORF">SRAE_2000169900</name>
</gene>
<evidence type="ECO:0000259" key="6">
    <source>
        <dbReference type="PROSITE" id="PS50115"/>
    </source>
</evidence>
<evidence type="ECO:0000313" key="8">
    <source>
        <dbReference type="Proteomes" id="UP000035682"/>
    </source>
</evidence>
<reference evidence="7 8" key="1">
    <citation type="submission" date="2014-09" db="EMBL/GenBank/DDBJ databases">
        <authorList>
            <person name="Martin A.A."/>
        </authorList>
    </citation>
    <scope>NUCLEOTIDE SEQUENCE</scope>
    <source>
        <strain evidence="8">ED321</strain>
        <strain evidence="7">ED321 Heterogonic</strain>
    </source>
</reference>
<evidence type="ECO:0000313" key="10">
    <source>
        <dbReference type="WormBase" id="SRAE_2000169900"/>
    </source>
</evidence>
<dbReference type="InterPro" id="IPR044732">
    <property type="entry name" value="ArfGAP_SMAP1-like"/>
</dbReference>
<proteinExistence type="predicted"/>
<dbReference type="PANTHER" id="PTHR45705">
    <property type="entry name" value="FI20236P1"/>
    <property type="match status" value="1"/>
</dbReference>
<dbReference type="InterPro" id="IPR037278">
    <property type="entry name" value="ARFGAP/RecO"/>
</dbReference>
<dbReference type="InterPro" id="IPR051718">
    <property type="entry name" value="ARF_GTPase-activating"/>
</dbReference>
<dbReference type="WormBase" id="SRAE_2000169900">
    <property type="protein sequence ID" value="SRP05436"/>
    <property type="gene ID" value="WBGene00261905"/>
</dbReference>
<reference evidence="9" key="2">
    <citation type="submission" date="2020-12" db="UniProtKB">
        <authorList>
            <consortium name="WormBaseParasite"/>
        </authorList>
    </citation>
    <scope>IDENTIFICATION</scope>
</reference>
<dbReference type="AlphaFoldDB" id="A0A090MYE3"/>
<dbReference type="GeneID" id="36379399"/>
<evidence type="ECO:0000256" key="5">
    <source>
        <dbReference type="PROSITE-ProRule" id="PRU00288"/>
    </source>
</evidence>
<dbReference type="OMA" id="THGWSAN"/>
<dbReference type="InterPro" id="IPR001164">
    <property type="entry name" value="ArfGAP_dom"/>
</dbReference>
<dbReference type="EMBL" id="LN609529">
    <property type="protein sequence ID" value="CEF67034.1"/>
    <property type="molecule type" value="Genomic_DNA"/>
</dbReference>
<dbReference type="InterPro" id="IPR038508">
    <property type="entry name" value="ArfGAP_dom_sf"/>
</dbReference>
<evidence type="ECO:0000256" key="4">
    <source>
        <dbReference type="ARBA" id="ARBA00022833"/>
    </source>
</evidence>
<dbReference type="Gene3D" id="1.10.220.150">
    <property type="entry name" value="Arf GTPase activating protein"/>
    <property type="match status" value="1"/>
</dbReference>
<sequence>MTSKAQREAAAKLETKLLEILGKLTKEEENKYCADCGEKQPRWASHNLGVFVCINCAGLHRQLGVHISKIKSVNLDKWTPEQVQFMRLMGNAKAKAVYEAELPVNFIRPRSGPGMEHFLRAKYESRKYQLKGWVPPVAKASDLLASIESGTITKSIKNVSPQSTVIPQQTVSNTTTQKQVMSPKTEASLIDLSDTVVSPPITIQNKQSSDLDDLFGSFSSAPTITNSGTNNVVQSNDPSLLSLDLGNMNLNEMNSNNSTQEKKSIDDIMSLFNSPSKPTYQQPTMPFGTNQVNTNFSNDLFGSFASAPTPSISSTNNIKQSNDMSLLSLDLGNMNVNEVNSNNDSQGKKAIDDMMSLFSSPNNSNFQPTFPLH</sequence>
<dbReference type="GO" id="GO:0008270">
    <property type="term" value="F:zinc ion binding"/>
    <property type="evidence" value="ECO:0007669"/>
    <property type="project" value="UniProtKB-KW"/>
</dbReference>
<dbReference type="Pfam" id="PF01412">
    <property type="entry name" value="ArfGap"/>
    <property type="match status" value="1"/>
</dbReference>
<protein>
    <submittedName>
        <fullName evidence="7 9">Arf GTPase activating protein family-containing protein</fullName>
    </submittedName>
</protein>
<dbReference type="OrthoDB" id="10266696at2759"/>
<dbReference type="PANTHER" id="PTHR45705:SF1">
    <property type="entry name" value="FI20236P1"/>
    <property type="match status" value="1"/>
</dbReference>
<organism evidence="7">
    <name type="scientific">Strongyloides ratti</name>
    <name type="common">Parasitic roundworm</name>
    <dbReference type="NCBI Taxonomy" id="34506"/>
    <lineage>
        <taxon>Eukaryota</taxon>
        <taxon>Metazoa</taxon>
        <taxon>Ecdysozoa</taxon>
        <taxon>Nematoda</taxon>
        <taxon>Chromadorea</taxon>
        <taxon>Rhabditida</taxon>
        <taxon>Tylenchina</taxon>
        <taxon>Panagrolaimomorpha</taxon>
        <taxon>Strongyloidoidea</taxon>
        <taxon>Strongyloididae</taxon>
        <taxon>Strongyloides</taxon>
    </lineage>
</organism>
<dbReference type="GO" id="GO:0005737">
    <property type="term" value="C:cytoplasm"/>
    <property type="evidence" value="ECO:0007669"/>
    <property type="project" value="TreeGrafter"/>
</dbReference>
<keyword evidence="1" id="KW-0343">GTPase activation</keyword>
<dbReference type="FunFam" id="1.10.220.150:FF:000009">
    <property type="entry name" value="stromal membrane-associated protein 1 isoform X1"/>
    <property type="match status" value="1"/>
</dbReference>
<evidence type="ECO:0000256" key="3">
    <source>
        <dbReference type="ARBA" id="ARBA00022771"/>
    </source>
</evidence>
<dbReference type="PRINTS" id="PR00405">
    <property type="entry name" value="REVINTRACTNG"/>
</dbReference>
<accession>A0A090MYE3</accession>
<dbReference type="RefSeq" id="XP_024506234.1">
    <property type="nucleotide sequence ID" value="XM_024652681.1"/>
</dbReference>
<evidence type="ECO:0000256" key="2">
    <source>
        <dbReference type="ARBA" id="ARBA00022723"/>
    </source>
</evidence>
<dbReference type="SMART" id="SM00105">
    <property type="entry name" value="ArfGap"/>
    <property type="match status" value="1"/>
</dbReference>
<dbReference type="PROSITE" id="PS50115">
    <property type="entry name" value="ARFGAP"/>
    <property type="match status" value="1"/>
</dbReference>
<evidence type="ECO:0000256" key="1">
    <source>
        <dbReference type="ARBA" id="ARBA00022468"/>
    </source>
</evidence>
<dbReference type="Proteomes" id="UP000035682">
    <property type="component" value="Unplaced"/>
</dbReference>
<keyword evidence="2" id="KW-0479">Metal-binding</keyword>
<dbReference type="CTD" id="36379399"/>
<dbReference type="CDD" id="cd08839">
    <property type="entry name" value="ArfGap_SMAP"/>
    <property type="match status" value="1"/>
</dbReference>
<keyword evidence="3 5" id="KW-0863">Zinc-finger</keyword>
<feature type="domain" description="Arf-GAP" evidence="6">
    <location>
        <begin position="15"/>
        <end position="141"/>
    </location>
</feature>